<dbReference type="KEGG" id="pgr:PGTG_11076"/>
<sequence>MDCPPTGEPDFKQIPEISNTWMNGERGPSLSFFQPSIPHYNTDYLLLKFTCNISNGRSKGL</sequence>
<dbReference type="RefSeq" id="XP_003330166.1">
    <property type="nucleotide sequence ID" value="XM_003330118.1"/>
</dbReference>
<evidence type="ECO:0000313" key="1">
    <source>
        <dbReference type="EMBL" id="EFP85747.1"/>
    </source>
</evidence>
<evidence type="ECO:0000313" key="2">
    <source>
        <dbReference type="Proteomes" id="UP000008783"/>
    </source>
</evidence>
<accession>E3KNB1</accession>
<keyword evidence="2" id="KW-1185">Reference proteome</keyword>
<reference evidence="2" key="2">
    <citation type="journal article" date="2011" name="Proc. Natl. Acad. Sci. U.S.A.">
        <title>Obligate biotrophy features unraveled by the genomic analysis of rust fungi.</title>
        <authorList>
            <person name="Duplessis S."/>
            <person name="Cuomo C.A."/>
            <person name="Lin Y.-C."/>
            <person name="Aerts A."/>
            <person name="Tisserant E."/>
            <person name="Veneault-Fourrey C."/>
            <person name="Joly D.L."/>
            <person name="Hacquard S."/>
            <person name="Amselem J."/>
            <person name="Cantarel B.L."/>
            <person name="Chiu R."/>
            <person name="Coutinho P.M."/>
            <person name="Feau N."/>
            <person name="Field M."/>
            <person name="Frey P."/>
            <person name="Gelhaye E."/>
            <person name="Goldberg J."/>
            <person name="Grabherr M.G."/>
            <person name="Kodira C.D."/>
            <person name="Kohler A."/>
            <person name="Kuees U."/>
            <person name="Lindquist E.A."/>
            <person name="Lucas S.M."/>
            <person name="Mago R."/>
            <person name="Mauceli E."/>
            <person name="Morin E."/>
            <person name="Murat C."/>
            <person name="Pangilinan J.L."/>
            <person name="Park R."/>
            <person name="Pearson M."/>
            <person name="Quesneville H."/>
            <person name="Rouhier N."/>
            <person name="Sakthikumar S."/>
            <person name="Salamov A.A."/>
            <person name="Schmutz J."/>
            <person name="Selles B."/>
            <person name="Shapiro H."/>
            <person name="Tanguay P."/>
            <person name="Tuskan G.A."/>
            <person name="Henrissat B."/>
            <person name="Van de Peer Y."/>
            <person name="Rouze P."/>
            <person name="Ellis J.G."/>
            <person name="Dodds P.N."/>
            <person name="Schein J.E."/>
            <person name="Zhong S."/>
            <person name="Hamelin R.C."/>
            <person name="Grigoriev I.V."/>
            <person name="Szabo L.J."/>
            <person name="Martin F."/>
        </authorList>
    </citation>
    <scope>NUCLEOTIDE SEQUENCE [LARGE SCALE GENOMIC DNA]</scope>
    <source>
        <strain evidence="2">CRL 75-36-700-3 / race SCCL</strain>
    </source>
</reference>
<proteinExistence type="predicted"/>
<protein>
    <submittedName>
        <fullName evidence="1">Uncharacterized protein</fullName>
    </submittedName>
</protein>
<organism evidence="1 2">
    <name type="scientific">Puccinia graminis f. sp. tritici (strain CRL 75-36-700-3 / race SCCL)</name>
    <name type="common">Black stem rust fungus</name>
    <dbReference type="NCBI Taxonomy" id="418459"/>
    <lineage>
        <taxon>Eukaryota</taxon>
        <taxon>Fungi</taxon>
        <taxon>Dikarya</taxon>
        <taxon>Basidiomycota</taxon>
        <taxon>Pucciniomycotina</taxon>
        <taxon>Pucciniomycetes</taxon>
        <taxon>Pucciniales</taxon>
        <taxon>Pucciniaceae</taxon>
        <taxon>Puccinia</taxon>
    </lineage>
</organism>
<dbReference type="EMBL" id="DS178296">
    <property type="protein sequence ID" value="EFP85747.1"/>
    <property type="molecule type" value="Genomic_DNA"/>
</dbReference>
<name>E3KNB1_PUCGT</name>
<dbReference type="HOGENOM" id="CLU_2923741_0_0_1"/>
<dbReference type="Proteomes" id="UP000008783">
    <property type="component" value="Unassembled WGS sequence"/>
</dbReference>
<dbReference type="GeneID" id="10544313"/>
<gene>
    <name evidence="1" type="ORF">PGTG_11076</name>
</gene>
<reference key="1">
    <citation type="submission" date="2007-01" db="EMBL/GenBank/DDBJ databases">
        <title>The Genome Sequence of Puccinia graminis f. sp. tritici Strain CRL 75-36-700-3.</title>
        <authorList>
            <consortium name="The Broad Institute Genome Sequencing Platform"/>
            <person name="Birren B."/>
            <person name="Lander E."/>
            <person name="Galagan J."/>
            <person name="Nusbaum C."/>
            <person name="Devon K."/>
            <person name="Cuomo C."/>
            <person name="Jaffe D."/>
            <person name="Butler J."/>
            <person name="Alvarez P."/>
            <person name="Gnerre S."/>
            <person name="Grabherr M."/>
            <person name="Mauceli E."/>
            <person name="Brockman W."/>
            <person name="Young S."/>
            <person name="LaButti K."/>
            <person name="Sykes S."/>
            <person name="DeCaprio D."/>
            <person name="Crawford M."/>
            <person name="Koehrsen M."/>
            <person name="Engels R."/>
            <person name="Montgomery P."/>
            <person name="Pearson M."/>
            <person name="Howarth C."/>
            <person name="Larson L."/>
            <person name="White J."/>
            <person name="Zeng Q."/>
            <person name="Kodira C."/>
            <person name="Yandava C."/>
            <person name="Alvarado L."/>
            <person name="O'Leary S."/>
            <person name="Szabo L."/>
            <person name="Dean R."/>
            <person name="Schein J."/>
        </authorList>
    </citation>
    <scope>NUCLEOTIDE SEQUENCE</scope>
    <source>
        <strain>CRL 75-36-700-3</strain>
    </source>
</reference>
<dbReference type="AlphaFoldDB" id="E3KNB1"/>
<dbReference type="InParanoid" id="E3KNB1"/>
<dbReference type="VEuPathDB" id="FungiDB:PGTG_11076"/>